<dbReference type="CDD" id="cd05398">
    <property type="entry name" value="NT_ClassII-CCAase"/>
    <property type="match status" value="1"/>
</dbReference>
<evidence type="ECO:0000259" key="10">
    <source>
        <dbReference type="Pfam" id="PF12627"/>
    </source>
</evidence>
<evidence type="ECO:0000256" key="4">
    <source>
        <dbReference type="ARBA" id="ARBA00022695"/>
    </source>
</evidence>
<dbReference type="Pfam" id="PF12627">
    <property type="entry name" value="PolyA_pol_RNAbd"/>
    <property type="match status" value="1"/>
</dbReference>
<comment type="cofactor">
    <cofactor evidence="1">
        <name>Mg(2+)</name>
        <dbReference type="ChEBI" id="CHEBI:18420"/>
    </cofactor>
</comment>
<dbReference type="SUPFAM" id="SSF81891">
    <property type="entry name" value="Poly A polymerase C-terminal region-like"/>
    <property type="match status" value="1"/>
</dbReference>
<keyword evidence="2 8" id="KW-0808">Transferase</keyword>
<dbReference type="EMBL" id="VWNA01000001">
    <property type="protein sequence ID" value="MQT12527.1"/>
    <property type="molecule type" value="Genomic_DNA"/>
</dbReference>
<dbReference type="GO" id="GO:0046872">
    <property type="term" value="F:metal ion binding"/>
    <property type="evidence" value="ECO:0007669"/>
    <property type="project" value="UniProtKB-KW"/>
</dbReference>
<feature type="domain" description="tRNA nucleotidyltransferase/poly(A) polymerase RNA and SrmB- binding" evidence="10">
    <location>
        <begin position="192"/>
        <end position="242"/>
    </location>
</feature>
<dbReference type="InterPro" id="IPR050264">
    <property type="entry name" value="Bact_CCA-adding_enz_type3_sf"/>
</dbReference>
<evidence type="ECO:0000256" key="3">
    <source>
        <dbReference type="ARBA" id="ARBA00022694"/>
    </source>
</evidence>
<evidence type="ECO:0000256" key="5">
    <source>
        <dbReference type="ARBA" id="ARBA00022723"/>
    </source>
</evidence>
<evidence type="ECO:0000313" key="12">
    <source>
        <dbReference type="Proteomes" id="UP000332515"/>
    </source>
</evidence>
<dbReference type="SUPFAM" id="SSF81301">
    <property type="entry name" value="Nucleotidyltransferase"/>
    <property type="match status" value="1"/>
</dbReference>
<evidence type="ECO:0000256" key="1">
    <source>
        <dbReference type="ARBA" id="ARBA00001946"/>
    </source>
</evidence>
<reference evidence="11 12" key="1">
    <citation type="submission" date="2019-09" db="EMBL/GenBank/DDBJ databases">
        <title>Segnochrobactrum spirostomi gen. nov., sp. nov., isolated from the ciliate Spirostomum cf. yagiui and description of a novel family, Segnochrobactraceae fam. nov. within the order Rhizobiales of the class Alphaproteobacteria.</title>
        <authorList>
            <person name="Akter S."/>
            <person name="Shazib S.U.A."/>
            <person name="Shin M.K."/>
        </authorList>
    </citation>
    <scope>NUCLEOTIDE SEQUENCE [LARGE SCALE GENOMIC DNA]</scope>
    <source>
        <strain evidence="11 12">Sp-1</strain>
    </source>
</reference>
<comment type="similarity">
    <text evidence="8">Belongs to the tRNA nucleotidyltransferase/poly(A) polymerase family.</text>
</comment>
<name>A0A6A7Y2C3_9HYPH</name>
<keyword evidence="8" id="KW-0694">RNA-binding</keyword>
<dbReference type="GO" id="GO:0000049">
    <property type="term" value="F:tRNA binding"/>
    <property type="evidence" value="ECO:0007669"/>
    <property type="project" value="TreeGrafter"/>
</dbReference>
<evidence type="ECO:0000256" key="2">
    <source>
        <dbReference type="ARBA" id="ARBA00022679"/>
    </source>
</evidence>
<accession>A0A6A7Y2C3</accession>
<evidence type="ECO:0000256" key="6">
    <source>
        <dbReference type="ARBA" id="ARBA00022741"/>
    </source>
</evidence>
<dbReference type="RefSeq" id="WP_153479782.1">
    <property type="nucleotide sequence ID" value="NZ_VWNA01000001.1"/>
</dbReference>
<dbReference type="InterPro" id="IPR032828">
    <property type="entry name" value="PolyA_RNA-bd"/>
</dbReference>
<evidence type="ECO:0000256" key="7">
    <source>
        <dbReference type="ARBA" id="ARBA00022842"/>
    </source>
</evidence>
<feature type="domain" description="Poly A polymerase head" evidence="9">
    <location>
        <begin position="33"/>
        <end position="154"/>
    </location>
</feature>
<proteinExistence type="inferred from homology"/>
<dbReference type="InterPro" id="IPR002646">
    <property type="entry name" value="PolA_pol_head_dom"/>
</dbReference>
<dbReference type="Pfam" id="PF01743">
    <property type="entry name" value="PolyA_pol"/>
    <property type="match status" value="1"/>
</dbReference>
<dbReference type="GO" id="GO:0008033">
    <property type="term" value="P:tRNA processing"/>
    <property type="evidence" value="ECO:0007669"/>
    <property type="project" value="UniProtKB-KW"/>
</dbReference>
<dbReference type="Proteomes" id="UP000332515">
    <property type="component" value="Unassembled WGS sequence"/>
</dbReference>
<keyword evidence="6" id="KW-0547">Nucleotide-binding</keyword>
<keyword evidence="7" id="KW-0460">Magnesium</keyword>
<dbReference type="Gene3D" id="3.30.460.10">
    <property type="entry name" value="Beta Polymerase, domain 2"/>
    <property type="match status" value="1"/>
</dbReference>
<protein>
    <submittedName>
        <fullName evidence="11">CCA tRNA nucleotidyltransferase</fullName>
    </submittedName>
</protein>
<keyword evidence="12" id="KW-1185">Reference proteome</keyword>
<comment type="caution">
    <text evidence="11">The sequence shown here is derived from an EMBL/GenBank/DDBJ whole genome shotgun (WGS) entry which is preliminary data.</text>
</comment>
<keyword evidence="4" id="KW-0548">Nucleotidyltransferase</keyword>
<evidence type="ECO:0000256" key="8">
    <source>
        <dbReference type="RuleBase" id="RU003953"/>
    </source>
</evidence>
<evidence type="ECO:0000313" key="11">
    <source>
        <dbReference type="EMBL" id="MQT12527.1"/>
    </source>
</evidence>
<dbReference type="AlphaFoldDB" id="A0A6A7Y2C3"/>
<dbReference type="Gene3D" id="1.10.3090.10">
    <property type="entry name" value="cca-adding enzyme, domain 2"/>
    <property type="match status" value="1"/>
</dbReference>
<keyword evidence="5" id="KW-0479">Metal-binding</keyword>
<organism evidence="11 12">
    <name type="scientific">Segnochrobactrum spirostomi</name>
    <dbReference type="NCBI Taxonomy" id="2608987"/>
    <lineage>
        <taxon>Bacteria</taxon>
        <taxon>Pseudomonadati</taxon>
        <taxon>Pseudomonadota</taxon>
        <taxon>Alphaproteobacteria</taxon>
        <taxon>Hyphomicrobiales</taxon>
        <taxon>Segnochrobactraceae</taxon>
        <taxon>Segnochrobactrum</taxon>
    </lineage>
</organism>
<dbReference type="GO" id="GO:0016779">
    <property type="term" value="F:nucleotidyltransferase activity"/>
    <property type="evidence" value="ECO:0007669"/>
    <property type="project" value="UniProtKB-KW"/>
</dbReference>
<dbReference type="PANTHER" id="PTHR46173">
    <property type="entry name" value="CCA TRNA NUCLEOTIDYLTRANSFERASE 1, MITOCHONDRIAL"/>
    <property type="match status" value="1"/>
</dbReference>
<gene>
    <name evidence="11" type="ORF">F0357_07600</name>
</gene>
<dbReference type="GO" id="GO:0000166">
    <property type="term" value="F:nucleotide binding"/>
    <property type="evidence" value="ECO:0007669"/>
    <property type="project" value="UniProtKB-KW"/>
</dbReference>
<evidence type="ECO:0000259" key="9">
    <source>
        <dbReference type="Pfam" id="PF01743"/>
    </source>
</evidence>
<sequence length="422" mass="45074">MSSGLPSLARAAWLVDPPTQRLLALLAENGEEARVIGGAVRNALIGEPVADLDVATTVQPDEVVRRATSAGFRAIPTGIEHGTVTVVVDGRAFEVTTLREDVATDGRRARVAFGRDWSVDARRRDFTMNALSVSADGRLHDPVGGYPDCIARRVRFIGDPERRIAEDYLRILRFFRFHARYGSGAPDRAGLAAVERRRDGLRYLSAERIGQEMRKLVVAPGAAATVELMSEAGVLPIVLSGIACLPRFARFSALSAGLGERPAPALALAVLGTRVAEDGERIAARLRLSNEERARVLAAGALGACLGTDLPDERTVRRLIAQDGPVAFRDGLWFAVADSPTPVDRVRLGALLRYSETWEPPSFPVSGRDLAARGIPPGPAMGRRLAALRAAWAASDFTLDRDALLALDPADGDQAAAGGTAN</sequence>
<keyword evidence="3" id="KW-0819">tRNA processing</keyword>
<dbReference type="PANTHER" id="PTHR46173:SF1">
    <property type="entry name" value="CCA TRNA NUCLEOTIDYLTRANSFERASE 1, MITOCHONDRIAL"/>
    <property type="match status" value="1"/>
</dbReference>
<dbReference type="InterPro" id="IPR043519">
    <property type="entry name" value="NT_sf"/>
</dbReference>